<dbReference type="InterPro" id="IPR001387">
    <property type="entry name" value="Cro/C1-type_HTH"/>
</dbReference>
<dbReference type="PROSITE" id="PS50943">
    <property type="entry name" value="HTH_CROC1"/>
    <property type="match status" value="1"/>
</dbReference>
<dbReference type="SMART" id="SM00530">
    <property type="entry name" value="HTH_XRE"/>
    <property type="match status" value="1"/>
</dbReference>
<dbReference type="SUPFAM" id="SSF47413">
    <property type="entry name" value="lambda repressor-like DNA-binding domains"/>
    <property type="match status" value="1"/>
</dbReference>
<evidence type="ECO:0000313" key="2">
    <source>
        <dbReference type="EMBL" id="OBA87801.1"/>
    </source>
</evidence>
<dbReference type="EMBL" id="LZSF01000119">
    <property type="protein sequence ID" value="OBA87801.1"/>
    <property type="molecule type" value="Genomic_DNA"/>
</dbReference>
<reference evidence="2 3" key="1">
    <citation type="submission" date="2016-06" db="EMBL/GenBank/DDBJ databases">
        <authorList>
            <person name="Kjaerup R.B."/>
            <person name="Dalgaard T.S."/>
            <person name="Juul-Madsen H.R."/>
        </authorList>
    </citation>
    <scope>NUCLEOTIDE SEQUENCE [LARGE SCALE GENOMIC DNA]</scope>
    <source>
        <strain evidence="2 3">1199456.5</strain>
    </source>
</reference>
<proteinExistence type="predicted"/>
<comment type="caution">
    <text evidence="2">The sequence shown here is derived from an EMBL/GenBank/DDBJ whole genome shotgun (WGS) entry which is preliminary data.</text>
</comment>
<gene>
    <name evidence="2" type="ORF">A5642_18750</name>
</gene>
<dbReference type="GO" id="GO:0003677">
    <property type="term" value="F:DNA binding"/>
    <property type="evidence" value="ECO:0007669"/>
    <property type="project" value="InterPro"/>
</dbReference>
<organism evidence="2 3">
    <name type="scientific">Mycolicibacterium mucogenicum</name>
    <name type="common">Mycobacterium mucogenicum</name>
    <dbReference type="NCBI Taxonomy" id="56689"/>
    <lineage>
        <taxon>Bacteria</taxon>
        <taxon>Bacillati</taxon>
        <taxon>Actinomycetota</taxon>
        <taxon>Actinomycetes</taxon>
        <taxon>Mycobacteriales</taxon>
        <taxon>Mycobacteriaceae</taxon>
        <taxon>Mycolicibacterium</taxon>
    </lineage>
</organism>
<feature type="domain" description="HTH cro/C1-type" evidence="1">
    <location>
        <begin position="24"/>
        <end position="78"/>
    </location>
</feature>
<dbReference type="RefSeq" id="WP_064858795.1">
    <property type="nucleotide sequence ID" value="NZ_LZSF01000119.1"/>
</dbReference>
<sequence length="365" mass="40131">MADEPSKQDRRDVDRPHRLFGEEVVKARENLGLTRTALGEQVGISYPMLANVESGRRRASDDIIERLAPALGLSAARLREVRDALEPNPYRVHVAFSNADAPNAVSISHIDDTGDDGGTMQRALELWSGMLVTAQRAETAALAAHPEKGAAVPRMRITADIMRGLGGLSTTDLAKVCGYVDGLRAAREQASTAVSPTTDSPLIRVPAEPFGPLTPWLMPDWIKNVRRVDLSRQARQYRQVRGFSEFARGAGMLLAAGPNDDERRLPCNNHNEAAEAVRVGERLAENLARRAGGNQGMIAAGDWRSLESLRVYRQADSQQADTLNWVVLIGVVATVLWPDDIDVRLDFVKQCISRYKDQVPLLEDK</sequence>
<dbReference type="Gene3D" id="1.10.260.40">
    <property type="entry name" value="lambda repressor-like DNA-binding domains"/>
    <property type="match status" value="1"/>
</dbReference>
<dbReference type="CDD" id="cd00093">
    <property type="entry name" value="HTH_XRE"/>
    <property type="match status" value="1"/>
</dbReference>
<dbReference type="AlphaFoldDB" id="A0A1A0MRW3"/>
<dbReference type="Pfam" id="PF01381">
    <property type="entry name" value="HTH_3"/>
    <property type="match status" value="1"/>
</dbReference>
<evidence type="ECO:0000313" key="3">
    <source>
        <dbReference type="Proteomes" id="UP000093962"/>
    </source>
</evidence>
<name>A0A1A0MRW3_MYCMU</name>
<protein>
    <recommendedName>
        <fullName evidence="1">HTH cro/C1-type domain-containing protein</fullName>
    </recommendedName>
</protein>
<accession>A0A1A0MRW3</accession>
<evidence type="ECO:0000259" key="1">
    <source>
        <dbReference type="PROSITE" id="PS50943"/>
    </source>
</evidence>
<dbReference type="Proteomes" id="UP000093962">
    <property type="component" value="Unassembled WGS sequence"/>
</dbReference>
<dbReference type="InterPro" id="IPR010982">
    <property type="entry name" value="Lambda_DNA-bd_dom_sf"/>
</dbReference>
<dbReference type="OrthoDB" id="4414547at2"/>